<proteinExistence type="predicted"/>
<feature type="compositionally biased region" description="Basic and acidic residues" evidence="1">
    <location>
        <begin position="30"/>
        <end position="64"/>
    </location>
</feature>
<keyword evidence="3" id="KW-1185">Reference proteome</keyword>
<accession>A0A2V1D9G1</accession>
<evidence type="ECO:0000313" key="2">
    <source>
        <dbReference type="EMBL" id="PVH94708.1"/>
    </source>
</evidence>
<reference evidence="2 3" key="1">
    <citation type="journal article" date="2018" name="Sci. Rep.">
        <title>Comparative genomics provides insights into the lifestyle and reveals functional heterogeneity of dark septate endophytic fungi.</title>
        <authorList>
            <person name="Knapp D.G."/>
            <person name="Nemeth J.B."/>
            <person name="Barry K."/>
            <person name="Hainaut M."/>
            <person name="Henrissat B."/>
            <person name="Johnson J."/>
            <person name="Kuo A."/>
            <person name="Lim J.H.P."/>
            <person name="Lipzen A."/>
            <person name="Nolan M."/>
            <person name="Ohm R.A."/>
            <person name="Tamas L."/>
            <person name="Grigoriev I.V."/>
            <person name="Spatafora J.W."/>
            <person name="Nagy L.G."/>
            <person name="Kovacs G.M."/>
        </authorList>
    </citation>
    <scope>NUCLEOTIDE SEQUENCE [LARGE SCALE GENOMIC DNA]</scope>
    <source>
        <strain evidence="2 3">DSE2036</strain>
    </source>
</reference>
<organism evidence="2 3">
    <name type="scientific">Periconia macrospinosa</name>
    <dbReference type="NCBI Taxonomy" id="97972"/>
    <lineage>
        <taxon>Eukaryota</taxon>
        <taxon>Fungi</taxon>
        <taxon>Dikarya</taxon>
        <taxon>Ascomycota</taxon>
        <taxon>Pezizomycotina</taxon>
        <taxon>Dothideomycetes</taxon>
        <taxon>Pleosporomycetidae</taxon>
        <taxon>Pleosporales</taxon>
        <taxon>Massarineae</taxon>
        <taxon>Periconiaceae</taxon>
        <taxon>Periconia</taxon>
    </lineage>
</organism>
<feature type="region of interest" description="Disordered" evidence="1">
    <location>
        <begin position="28"/>
        <end position="74"/>
    </location>
</feature>
<name>A0A2V1D9G1_9PLEO</name>
<sequence length="89" mass="10707">MVTINLKRSRVKRWDKLFFYKWFFLGFSQKGKDNNNDKTIQRHDITHSQRERERERDSVKDKQAIQHNHKTRKSSISIVSEDVVMVGVC</sequence>
<protein>
    <submittedName>
        <fullName evidence="2">Uncharacterized protein</fullName>
    </submittedName>
</protein>
<gene>
    <name evidence="2" type="ORF">DM02DRAFT_182461</name>
</gene>
<dbReference type="EMBL" id="KZ805524">
    <property type="protein sequence ID" value="PVH94708.1"/>
    <property type="molecule type" value="Genomic_DNA"/>
</dbReference>
<dbReference type="Proteomes" id="UP000244855">
    <property type="component" value="Unassembled WGS sequence"/>
</dbReference>
<evidence type="ECO:0000313" key="3">
    <source>
        <dbReference type="Proteomes" id="UP000244855"/>
    </source>
</evidence>
<evidence type="ECO:0000256" key="1">
    <source>
        <dbReference type="SAM" id="MobiDB-lite"/>
    </source>
</evidence>
<dbReference type="AlphaFoldDB" id="A0A2V1D9G1"/>